<dbReference type="Proteomes" id="UP001214576">
    <property type="component" value="Unassembled WGS sequence"/>
</dbReference>
<keyword evidence="2" id="KW-1185">Reference proteome</keyword>
<sequence>MPTVKNSEEILTSEWWSQYMVSYRNEKCELSPTLILQDILAVYVLPVLFRQDRKETSLHWAPRIRSGKSLCWFSCPPGTVAWVAQIRRSRGLASCGRSMVFLTLGQFNLTLALGQRSRSAPALAGEEGYHVWSDMAARAPAIIFLFLGKTQKGGNGEKDKKVLFFEMEKLQGPREDSIQHLTDKGVCCRSWPRLTVRHELAPTLMTVFTKLDRKGLTALIRGTGLDWSLCQATEQDRWLGCPDSSGHVEEC</sequence>
<evidence type="ECO:0000313" key="2">
    <source>
        <dbReference type="Proteomes" id="UP001214576"/>
    </source>
</evidence>
<comment type="caution">
    <text evidence="1">The sequence shown here is derived from an EMBL/GenBank/DDBJ whole genome shotgun (WGS) entry which is preliminary data.</text>
</comment>
<gene>
    <name evidence="1" type="ORF">MG293_002468</name>
</gene>
<name>A0AAD4UEU2_OVIAM</name>
<organism evidence="1 2">
    <name type="scientific">Ovis ammon polii</name>
    <dbReference type="NCBI Taxonomy" id="230172"/>
    <lineage>
        <taxon>Eukaryota</taxon>
        <taxon>Metazoa</taxon>
        <taxon>Chordata</taxon>
        <taxon>Craniata</taxon>
        <taxon>Vertebrata</taxon>
        <taxon>Euteleostomi</taxon>
        <taxon>Mammalia</taxon>
        <taxon>Eutheria</taxon>
        <taxon>Laurasiatheria</taxon>
        <taxon>Artiodactyla</taxon>
        <taxon>Ruminantia</taxon>
        <taxon>Pecora</taxon>
        <taxon>Bovidae</taxon>
        <taxon>Caprinae</taxon>
        <taxon>Ovis</taxon>
    </lineage>
</organism>
<protein>
    <submittedName>
        <fullName evidence="1">Uncharacterized protein</fullName>
    </submittedName>
</protein>
<proteinExistence type="predicted"/>
<dbReference type="AlphaFoldDB" id="A0AAD4UEU2"/>
<dbReference type="EMBL" id="JAKZEL010000002">
    <property type="protein sequence ID" value="KAI4545913.1"/>
    <property type="molecule type" value="Genomic_DNA"/>
</dbReference>
<reference evidence="1" key="1">
    <citation type="submission" date="2022-03" db="EMBL/GenBank/DDBJ databases">
        <title>Genomic analyses of argali, domestic sheep and their hybrids provide insights into chromosomal evolution, heterosis and genetic basis of agronomic traits.</title>
        <authorList>
            <person name="Li M."/>
        </authorList>
    </citation>
    <scope>NUCLEOTIDE SEQUENCE</scope>
    <source>
        <strain evidence="1">CAU-MHL-2022a</strain>
        <tissue evidence="1">Skin</tissue>
    </source>
</reference>
<accession>A0AAD4UEU2</accession>
<evidence type="ECO:0000313" key="1">
    <source>
        <dbReference type="EMBL" id="KAI4545913.1"/>
    </source>
</evidence>